<gene>
    <name evidence="8" type="ORF">FHX73_14496</name>
</gene>
<dbReference type="GO" id="GO:0005506">
    <property type="term" value="F:iron ion binding"/>
    <property type="evidence" value="ECO:0007669"/>
    <property type="project" value="InterPro"/>
</dbReference>
<dbReference type="GO" id="GO:0004497">
    <property type="term" value="F:monooxygenase activity"/>
    <property type="evidence" value="ECO:0007669"/>
    <property type="project" value="UniProtKB-KW"/>
</dbReference>
<dbReference type="Pfam" id="PF00067">
    <property type="entry name" value="p450"/>
    <property type="match status" value="1"/>
</dbReference>
<dbReference type="InterPro" id="IPR050196">
    <property type="entry name" value="Cytochrome_P450_Monoox"/>
</dbReference>
<dbReference type="InterPro" id="IPR036396">
    <property type="entry name" value="Cyt_P450_sf"/>
</dbReference>
<dbReference type="Gene3D" id="1.10.630.10">
    <property type="entry name" value="Cytochrome P450"/>
    <property type="match status" value="1"/>
</dbReference>
<keyword evidence="5 7" id="KW-0408">Iron</keyword>
<dbReference type="PRINTS" id="PR00385">
    <property type="entry name" value="P450"/>
</dbReference>
<evidence type="ECO:0000256" key="2">
    <source>
        <dbReference type="ARBA" id="ARBA00022617"/>
    </source>
</evidence>
<proteinExistence type="inferred from homology"/>
<dbReference type="CDD" id="cd11049">
    <property type="entry name" value="CYP170A1-like"/>
    <property type="match status" value="1"/>
</dbReference>
<evidence type="ECO:0000256" key="3">
    <source>
        <dbReference type="ARBA" id="ARBA00022723"/>
    </source>
</evidence>
<accession>A0A561T7C2</accession>
<evidence type="ECO:0000313" key="9">
    <source>
        <dbReference type="Proteomes" id="UP000317940"/>
    </source>
</evidence>
<dbReference type="InterPro" id="IPR001128">
    <property type="entry name" value="Cyt_P450"/>
</dbReference>
<dbReference type="AlphaFoldDB" id="A0A561T7C2"/>
<feature type="binding site" description="axial binding residue" evidence="7">
    <location>
        <position position="391"/>
    </location>
    <ligand>
        <name>heme</name>
        <dbReference type="ChEBI" id="CHEBI:30413"/>
    </ligand>
    <ligandPart>
        <name>Fe</name>
        <dbReference type="ChEBI" id="CHEBI:18248"/>
    </ligandPart>
</feature>
<dbReference type="Proteomes" id="UP000317940">
    <property type="component" value="Unassembled WGS sequence"/>
</dbReference>
<dbReference type="RefSeq" id="WP_246214096.1">
    <property type="nucleotide sequence ID" value="NZ_BAAAMZ010000009.1"/>
</dbReference>
<evidence type="ECO:0000256" key="7">
    <source>
        <dbReference type="PIRSR" id="PIRSR602401-1"/>
    </source>
</evidence>
<keyword evidence="3 7" id="KW-0479">Metal-binding</keyword>
<reference evidence="8 9" key="1">
    <citation type="submission" date="2019-06" db="EMBL/GenBank/DDBJ databases">
        <title>Sequencing the genomes of 1000 actinobacteria strains.</title>
        <authorList>
            <person name="Klenk H.-P."/>
        </authorList>
    </citation>
    <scope>NUCLEOTIDE SEQUENCE [LARGE SCALE GENOMIC DNA]</scope>
    <source>
        <strain evidence="8 9">DSM 44826</strain>
    </source>
</reference>
<evidence type="ECO:0000256" key="1">
    <source>
        <dbReference type="ARBA" id="ARBA00010617"/>
    </source>
</evidence>
<comment type="caution">
    <text evidence="8">The sequence shown here is derived from an EMBL/GenBank/DDBJ whole genome shotgun (WGS) entry which is preliminary data.</text>
</comment>
<keyword evidence="9" id="KW-1185">Reference proteome</keyword>
<dbReference type="SUPFAM" id="SSF48264">
    <property type="entry name" value="Cytochrome P450"/>
    <property type="match status" value="1"/>
</dbReference>
<dbReference type="GO" id="GO:0016705">
    <property type="term" value="F:oxidoreductase activity, acting on paired donors, with incorporation or reduction of molecular oxygen"/>
    <property type="evidence" value="ECO:0007669"/>
    <property type="project" value="InterPro"/>
</dbReference>
<comment type="similarity">
    <text evidence="1">Belongs to the cytochrome P450 family.</text>
</comment>
<sequence>MPTTYTAATAPGALPLLGHAVAFARRPLEFFAALPAHGDLVRIRLGPRDAHVVCHPDLVHQVLTQDRVFDKGGPFFDKLREVIGDGLASCPAHEHRRQRRMLQPAFHRDRLPGYAALMAEEIAAATADWRPAAEVDVPATMYRITTAATLRCLFSAHDQAGSLAVHESMELITKGVATRVLLPVPGLDRLPTPGNLRFRRAQQDLRRMTQRVITDYRARAGDRDDLFSMLLAARDEDGRGLTDDEIHDQAVTFLLGGMETTAALLAWAWYLIATHPAVRAELHAELDRVLGGRPAAYADLPELPVTGRIVDETLRLYPPGWMFTRSTTAATELGGHRLPAGAIVVYSPLVLHRDAGLFPRPLEFDPGRWTAKDRRGNDTSFIPFAAGARRCIGDGFAVTEATLVLASVAARWQLDPLPGQRIRPALNASLTPRAYTARLSRRVPSDQSSTITAPNR</sequence>
<dbReference type="PRINTS" id="PR00463">
    <property type="entry name" value="EP450I"/>
</dbReference>
<dbReference type="InterPro" id="IPR002401">
    <property type="entry name" value="Cyt_P450_E_grp-I"/>
</dbReference>
<evidence type="ECO:0000256" key="4">
    <source>
        <dbReference type="ARBA" id="ARBA00023002"/>
    </source>
</evidence>
<evidence type="ECO:0000256" key="6">
    <source>
        <dbReference type="ARBA" id="ARBA00023033"/>
    </source>
</evidence>
<dbReference type="GO" id="GO:0020037">
    <property type="term" value="F:heme binding"/>
    <property type="evidence" value="ECO:0007669"/>
    <property type="project" value="InterPro"/>
</dbReference>
<evidence type="ECO:0000256" key="5">
    <source>
        <dbReference type="ARBA" id="ARBA00023004"/>
    </source>
</evidence>
<dbReference type="PANTHER" id="PTHR24291">
    <property type="entry name" value="CYTOCHROME P450 FAMILY 4"/>
    <property type="match status" value="1"/>
</dbReference>
<name>A0A561T7C2_9ACTN</name>
<comment type="cofactor">
    <cofactor evidence="7">
        <name>heme</name>
        <dbReference type="ChEBI" id="CHEBI:30413"/>
    </cofactor>
</comment>
<keyword evidence="6" id="KW-0503">Monooxygenase</keyword>
<dbReference type="PANTHER" id="PTHR24291:SF50">
    <property type="entry name" value="BIFUNCTIONAL ALBAFLAVENONE MONOOXYGENASE_TERPENE SYNTHASE"/>
    <property type="match status" value="1"/>
</dbReference>
<evidence type="ECO:0000313" key="8">
    <source>
        <dbReference type="EMBL" id="TWF83013.1"/>
    </source>
</evidence>
<dbReference type="EMBL" id="VIWT01000004">
    <property type="protein sequence ID" value="TWF83013.1"/>
    <property type="molecule type" value="Genomic_DNA"/>
</dbReference>
<keyword evidence="4" id="KW-0560">Oxidoreductase</keyword>
<protein>
    <submittedName>
        <fullName evidence="8">Pentalenene oxygenase</fullName>
    </submittedName>
</protein>
<organism evidence="8 9">
    <name type="scientific">Kitasatospora viridis</name>
    <dbReference type="NCBI Taxonomy" id="281105"/>
    <lineage>
        <taxon>Bacteria</taxon>
        <taxon>Bacillati</taxon>
        <taxon>Actinomycetota</taxon>
        <taxon>Actinomycetes</taxon>
        <taxon>Kitasatosporales</taxon>
        <taxon>Streptomycetaceae</taxon>
        <taxon>Kitasatospora</taxon>
    </lineage>
</organism>
<keyword evidence="2 7" id="KW-0349">Heme</keyword>